<keyword evidence="2" id="KW-1185">Reference proteome</keyword>
<comment type="caution">
    <text evidence="1">The sequence shown here is derived from an EMBL/GenBank/DDBJ whole genome shotgun (WGS) entry which is preliminary data.</text>
</comment>
<feature type="non-terminal residue" evidence="1">
    <location>
        <position position="1"/>
    </location>
</feature>
<accession>A0ACA9R1M8</accession>
<protein>
    <submittedName>
        <fullName evidence="1">14558_t:CDS:1</fullName>
    </submittedName>
</protein>
<evidence type="ECO:0000313" key="1">
    <source>
        <dbReference type="EMBL" id="CAG8772902.1"/>
    </source>
</evidence>
<name>A0ACA9R1M8_9GLOM</name>
<proteinExistence type="predicted"/>
<evidence type="ECO:0000313" key="2">
    <source>
        <dbReference type="Proteomes" id="UP000789702"/>
    </source>
</evidence>
<reference evidence="1" key="1">
    <citation type="submission" date="2021-06" db="EMBL/GenBank/DDBJ databases">
        <authorList>
            <person name="Kallberg Y."/>
            <person name="Tangrot J."/>
            <person name="Rosling A."/>
        </authorList>
    </citation>
    <scope>NUCLEOTIDE SEQUENCE</scope>
    <source>
        <strain evidence="1">IL203A</strain>
    </source>
</reference>
<dbReference type="EMBL" id="CAJVPU010057963">
    <property type="protein sequence ID" value="CAG8772902.1"/>
    <property type="molecule type" value="Genomic_DNA"/>
</dbReference>
<gene>
    <name evidence="1" type="ORF">DHETER_LOCUS15944</name>
</gene>
<feature type="non-terminal residue" evidence="1">
    <location>
        <position position="112"/>
    </location>
</feature>
<sequence length="112" mass="12680">LRPLKPIFVISEPVQNFVTCLDQMELFKQKTTSSAFKDDIMPLIYNSLEAKSPVIQEKVLRIIPTIVDSLDILTIKSSLFPRIQNLFVHTTILAVKVTTLICLHSLVKSLDN</sequence>
<dbReference type="Proteomes" id="UP000789702">
    <property type="component" value="Unassembled WGS sequence"/>
</dbReference>
<organism evidence="1 2">
    <name type="scientific">Dentiscutata heterogama</name>
    <dbReference type="NCBI Taxonomy" id="1316150"/>
    <lineage>
        <taxon>Eukaryota</taxon>
        <taxon>Fungi</taxon>
        <taxon>Fungi incertae sedis</taxon>
        <taxon>Mucoromycota</taxon>
        <taxon>Glomeromycotina</taxon>
        <taxon>Glomeromycetes</taxon>
        <taxon>Diversisporales</taxon>
        <taxon>Gigasporaceae</taxon>
        <taxon>Dentiscutata</taxon>
    </lineage>
</organism>